<keyword evidence="2" id="KW-0732">Signal</keyword>
<feature type="signal peptide" evidence="2">
    <location>
        <begin position="1"/>
        <end position="25"/>
    </location>
</feature>
<evidence type="ECO:0008006" key="5">
    <source>
        <dbReference type="Google" id="ProtNLM"/>
    </source>
</evidence>
<evidence type="ECO:0000313" key="4">
    <source>
        <dbReference type="Proteomes" id="UP001484097"/>
    </source>
</evidence>
<reference evidence="3 4" key="1">
    <citation type="submission" date="2024-05" db="EMBL/GenBank/DDBJ databases">
        <authorList>
            <person name="Yi C."/>
        </authorList>
    </citation>
    <scope>NUCLEOTIDE SEQUENCE [LARGE SCALE GENOMIC DNA]</scope>
    <source>
        <strain evidence="3 4">XS13</strain>
    </source>
</reference>
<keyword evidence="4" id="KW-1185">Reference proteome</keyword>
<gene>
    <name evidence="3" type="ORF">ABDK96_03925</name>
</gene>
<protein>
    <recommendedName>
        <fullName evidence="5">Septum formation-related domain-containing protein</fullName>
    </recommendedName>
</protein>
<sequence length="284" mass="30215">MTRTPIRLLAGAALASSALVLSACANDTSDPQDTGPRTASQDASPSSSSTATPSSPTPTPTPTPASLLEQIEFSCSVDDEGGRLTFTTLEEAWEYSGAIDMCEASYGNGYVPYAIPKSDLSVLEWKAVQTSYPDDPDPDNAATLYGICATNTGYGLDDELLTASQAQEIAGVAVICPDHPHIDQIQSNGAAAEDLRKEEESLESDRESGRFVEPGNYLVGDEIPPGTWRVQGEKVTDCYWEISDANGEIIANNFVSTSAPFNVKIPSHASGFTVEGCSFRWISE</sequence>
<name>A0ABV0IF96_9MICC</name>
<feature type="compositionally biased region" description="Polar residues" evidence="1">
    <location>
        <begin position="26"/>
        <end position="42"/>
    </location>
</feature>
<feature type="region of interest" description="Disordered" evidence="1">
    <location>
        <begin position="25"/>
        <end position="65"/>
    </location>
</feature>
<feature type="compositionally biased region" description="Low complexity" evidence="1">
    <location>
        <begin position="43"/>
        <end position="54"/>
    </location>
</feature>
<evidence type="ECO:0000256" key="2">
    <source>
        <dbReference type="SAM" id="SignalP"/>
    </source>
</evidence>
<proteinExistence type="predicted"/>
<organism evidence="3 4">
    <name type="scientific">Citricoccus nitrophenolicus</name>
    <dbReference type="NCBI Taxonomy" id="863575"/>
    <lineage>
        <taxon>Bacteria</taxon>
        <taxon>Bacillati</taxon>
        <taxon>Actinomycetota</taxon>
        <taxon>Actinomycetes</taxon>
        <taxon>Micrococcales</taxon>
        <taxon>Micrococcaceae</taxon>
        <taxon>Citricoccus</taxon>
    </lineage>
</organism>
<feature type="chain" id="PRO_5046120917" description="Septum formation-related domain-containing protein" evidence="2">
    <location>
        <begin position="26"/>
        <end position="284"/>
    </location>
</feature>
<accession>A0ABV0IF96</accession>
<dbReference type="EMBL" id="JBDXMX010000001">
    <property type="protein sequence ID" value="MEO9246823.1"/>
    <property type="molecule type" value="Genomic_DNA"/>
</dbReference>
<evidence type="ECO:0000256" key="1">
    <source>
        <dbReference type="SAM" id="MobiDB-lite"/>
    </source>
</evidence>
<dbReference type="Proteomes" id="UP001484097">
    <property type="component" value="Unassembled WGS sequence"/>
</dbReference>
<comment type="caution">
    <text evidence="3">The sequence shown here is derived from an EMBL/GenBank/DDBJ whole genome shotgun (WGS) entry which is preliminary data.</text>
</comment>
<dbReference type="PROSITE" id="PS51257">
    <property type="entry name" value="PROKAR_LIPOPROTEIN"/>
    <property type="match status" value="1"/>
</dbReference>
<dbReference type="RefSeq" id="WP_347919084.1">
    <property type="nucleotide sequence ID" value="NZ_JBDXMX010000001.1"/>
</dbReference>
<evidence type="ECO:0000313" key="3">
    <source>
        <dbReference type="EMBL" id="MEO9246823.1"/>
    </source>
</evidence>